<name>A0A913ZXQ5_PATMI</name>
<dbReference type="RefSeq" id="XP_038056095.1">
    <property type="nucleotide sequence ID" value="XM_038200167.1"/>
</dbReference>
<sequence>MYLFKVFGIVAITSVSNAQLGSSPCLSRLTVECSCPPQWQLWGKACYRLTPASHIWDDAKSACRDLDGKMAAPQSLEEMNFMTEMAPKVDNRFSVWIACNDKEEEGTWECDNQEGREPLVWDDGQPNNNYGDQNCARMASVHHDRMDDYGCDYRFTAFCVRRAACTHGLTQLRH</sequence>
<dbReference type="EnsemblMetazoa" id="XM_038200167.1">
    <property type="protein sequence ID" value="XP_038056095.1"/>
    <property type="gene ID" value="LOC119728094"/>
</dbReference>
<dbReference type="InterPro" id="IPR016186">
    <property type="entry name" value="C-type_lectin-like/link_sf"/>
</dbReference>
<dbReference type="AlphaFoldDB" id="A0A913ZXQ5"/>
<feature type="domain" description="C-type lectin" evidence="2">
    <location>
        <begin position="42"/>
        <end position="160"/>
    </location>
</feature>
<dbReference type="CDD" id="cd00037">
    <property type="entry name" value="CLECT"/>
    <property type="match status" value="1"/>
</dbReference>
<dbReference type="Proteomes" id="UP000887568">
    <property type="component" value="Unplaced"/>
</dbReference>
<evidence type="ECO:0000256" key="1">
    <source>
        <dbReference type="SAM" id="SignalP"/>
    </source>
</evidence>
<dbReference type="InterPro" id="IPR050111">
    <property type="entry name" value="C-type_lectin/snaclec_domain"/>
</dbReference>
<dbReference type="OrthoDB" id="6369810at2759"/>
<protein>
    <recommendedName>
        <fullName evidence="2">C-type lectin domain-containing protein</fullName>
    </recommendedName>
</protein>
<dbReference type="InterPro" id="IPR001304">
    <property type="entry name" value="C-type_lectin-like"/>
</dbReference>
<dbReference type="Gene3D" id="3.10.100.10">
    <property type="entry name" value="Mannose-Binding Protein A, subunit A"/>
    <property type="match status" value="1"/>
</dbReference>
<reference evidence="3" key="1">
    <citation type="submission" date="2022-11" db="UniProtKB">
        <authorList>
            <consortium name="EnsemblMetazoa"/>
        </authorList>
    </citation>
    <scope>IDENTIFICATION</scope>
</reference>
<dbReference type="PANTHER" id="PTHR22803">
    <property type="entry name" value="MANNOSE, PHOSPHOLIPASE, LECTIN RECEPTOR RELATED"/>
    <property type="match status" value="1"/>
</dbReference>
<keyword evidence="4" id="KW-1185">Reference proteome</keyword>
<organism evidence="3 4">
    <name type="scientific">Patiria miniata</name>
    <name type="common">Bat star</name>
    <name type="synonym">Asterina miniata</name>
    <dbReference type="NCBI Taxonomy" id="46514"/>
    <lineage>
        <taxon>Eukaryota</taxon>
        <taxon>Metazoa</taxon>
        <taxon>Echinodermata</taxon>
        <taxon>Eleutherozoa</taxon>
        <taxon>Asterozoa</taxon>
        <taxon>Asteroidea</taxon>
        <taxon>Valvatacea</taxon>
        <taxon>Valvatida</taxon>
        <taxon>Asterinidae</taxon>
        <taxon>Patiria</taxon>
    </lineage>
</organism>
<proteinExistence type="predicted"/>
<keyword evidence="1" id="KW-0732">Signal</keyword>
<evidence type="ECO:0000259" key="2">
    <source>
        <dbReference type="PROSITE" id="PS50041"/>
    </source>
</evidence>
<dbReference type="InterPro" id="IPR016187">
    <property type="entry name" value="CTDL_fold"/>
</dbReference>
<dbReference type="PROSITE" id="PS50041">
    <property type="entry name" value="C_TYPE_LECTIN_2"/>
    <property type="match status" value="1"/>
</dbReference>
<evidence type="ECO:0000313" key="4">
    <source>
        <dbReference type="Proteomes" id="UP000887568"/>
    </source>
</evidence>
<dbReference type="OMA" id="PASHIWD"/>
<dbReference type="GeneID" id="119728094"/>
<feature type="signal peptide" evidence="1">
    <location>
        <begin position="1"/>
        <end position="18"/>
    </location>
</feature>
<dbReference type="Pfam" id="PF00059">
    <property type="entry name" value="Lectin_C"/>
    <property type="match status" value="1"/>
</dbReference>
<dbReference type="SUPFAM" id="SSF56436">
    <property type="entry name" value="C-type lectin-like"/>
    <property type="match status" value="1"/>
</dbReference>
<dbReference type="SMART" id="SM00034">
    <property type="entry name" value="CLECT"/>
    <property type="match status" value="1"/>
</dbReference>
<feature type="chain" id="PRO_5037481004" description="C-type lectin domain-containing protein" evidence="1">
    <location>
        <begin position="19"/>
        <end position="174"/>
    </location>
</feature>
<evidence type="ECO:0000313" key="3">
    <source>
        <dbReference type="EnsemblMetazoa" id="XP_038056095.1"/>
    </source>
</evidence>
<accession>A0A913ZXQ5</accession>